<name>A0AAD0RR83_9NEIS</name>
<dbReference type="PANTHER" id="PTHR30203:SF32">
    <property type="entry name" value="CATION EFFLUX SYSTEM PROTEIN CUSC"/>
    <property type="match status" value="1"/>
</dbReference>
<evidence type="ECO:0000256" key="3">
    <source>
        <dbReference type="SAM" id="MobiDB-lite"/>
    </source>
</evidence>
<dbReference type="Gene3D" id="1.20.1600.10">
    <property type="entry name" value="Outer membrane efflux proteins (OEP)"/>
    <property type="match status" value="1"/>
</dbReference>
<feature type="region of interest" description="Disordered" evidence="3">
    <location>
        <begin position="1"/>
        <end position="27"/>
    </location>
</feature>
<evidence type="ECO:0000256" key="1">
    <source>
        <dbReference type="ARBA" id="ARBA00007613"/>
    </source>
</evidence>
<keyword evidence="5" id="KW-1185">Reference proteome</keyword>
<keyword evidence="2" id="KW-1134">Transmembrane beta strand</keyword>
<organism evidence="4 5">
    <name type="scientific">Chromobacterium rhizoryzae</name>
    <dbReference type="NCBI Taxonomy" id="1778675"/>
    <lineage>
        <taxon>Bacteria</taxon>
        <taxon>Pseudomonadati</taxon>
        <taxon>Pseudomonadota</taxon>
        <taxon>Betaproteobacteria</taxon>
        <taxon>Neisseriales</taxon>
        <taxon>Chromobacteriaceae</taxon>
        <taxon>Chromobacterium</taxon>
    </lineage>
</organism>
<dbReference type="InterPro" id="IPR003423">
    <property type="entry name" value="OMP_efflux"/>
</dbReference>
<dbReference type="EMBL" id="CP031968">
    <property type="protein sequence ID" value="AXT46249.1"/>
    <property type="molecule type" value="Genomic_DNA"/>
</dbReference>
<protein>
    <submittedName>
        <fullName evidence="4">Efflux transporter outer membrane subunit</fullName>
    </submittedName>
</protein>
<evidence type="ECO:0000313" key="5">
    <source>
        <dbReference type="Proteomes" id="UP000259465"/>
    </source>
</evidence>
<dbReference type="GO" id="GO:0015562">
    <property type="term" value="F:efflux transmembrane transporter activity"/>
    <property type="evidence" value="ECO:0007669"/>
    <property type="project" value="InterPro"/>
</dbReference>
<gene>
    <name evidence="4" type="ORF">D1345_08675</name>
</gene>
<keyword evidence="2" id="KW-0472">Membrane</keyword>
<dbReference type="GO" id="GO:0005886">
    <property type="term" value="C:plasma membrane"/>
    <property type="evidence" value="ECO:0007669"/>
    <property type="project" value="UniProtKB-SubCell"/>
</dbReference>
<dbReference type="InterPro" id="IPR010131">
    <property type="entry name" value="MdtP/NodT-like"/>
</dbReference>
<sequence>MRAGAGGRAGNPHWPAGAGTHLPTRQGGQTMMRPIALLLLLALGGCAGMEPSRPAPALPERYSQALPGHAPDAQAWDGFGDPGLSRWIATVREGNIDLAASLARLDAARAELGVLNADRYPKLDFEQSVERRKLSKFDLGEVGEDTANPSTRYSSRLALGYEVDLRGRVSAAVRAGRADLKASGGDLDALGLSLARQTTELWLTRAELAADVELLREAARLRQRLLAGVAAKRRVGLASGKQLLEPDSEASEAARLLAQQGDALKRVERSLCQLAAQMPNACGLPPARPLRELRLPEVGGEVPARLLQRRPDLSAAQARYDAARARIDEAEAARWPSLTLNGGLGISAGSWSALRGSKVLNWSLLPQLDIPLFDAGKRKAEAQRARSAAAEQYAAWRGAVTRAVYEVEDAAAAAHFAGTDQEAKQRQYADASRRLRAERDARGVGLSDGQAEWRAQLAQLQAEQGVQGARRQQLLAAANLIAALGGGWEGSDKTTP</sequence>
<keyword evidence="2" id="KW-0564">Palmitate</keyword>
<evidence type="ECO:0000313" key="4">
    <source>
        <dbReference type="EMBL" id="AXT46249.1"/>
    </source>
</evidence>
<dbReference type="NCBIfam" id="TIGR01845">
    <property type="entry name" value="outer_NodT"/>
    <property type="match status" value="1"/>
</dbReference>
<dbReference type="PANTHER" id="PTHR30203">
    <property type="entry name" value="OUTER MEMBRANE CATION EFFLUX PROTEIN"/>
    <property type="match status" value="1"/>
</dbReference>
<dbReference type="Gene3D" id="2.20.200.10">
    <property type="entry name" value="Outer membrane efflux proteins (OEP)"/>
    <property type="match status" value="1"/>
</dbReference>
<accession>A0AAD0RR83</accession>
<dbReference type="KEGG" id="crz:D1345_08675"/>
<comment type="similarity">
    <text evidence="1 2">Belongs to the outer membrane factor (OMF) (TC 1.B.17) family.</text>
</comment>
<keyword evidence="2" id="KW-0812">Transmembrane</keyword>
<comment type="subcellular location">
    <subcellularLocation>
        <location evidence="2">Cell membrane</location>
        <topology evidence="2">Lipid-anchor</topology>
    </subcellularLocation>
</comment>
<evidence type="ECO:0000256" key="2">
    <source>
        <dbReference type="RuleBase" id="RU362097"/>
    </source>
</evidence>
<dbReference type="Proteomes" id="UP000259465">
    <property type="component" value="Chromosome"/>
</dbReference>
<keyword evidence="2" id="KW-0449">Lipoprotein</keyword>
<dbReference type="AlphaFoldDB" id="A0AAD0RR83"/>
<reference evidence="4 5" key="1">
    <citation type="submission" date="2018-08" db="EMBL/GenBank/DDBJ databases">
        <title>Complete genome sequence of JP2-74.</title>
        <authorList>
            <person name="Wu L."/>
        </authorList>
    </citation>
    <scope>NUCLEOTIDE SEQUENCE [LARGE SCALE GENOMIC DNA]</scope>
    <source>
        <strain evidence="4 5">JP2-74</strain>
    </source>
</reference>
<dbReference type="SUPFAM" id="SSF56954">
    <property type="entry name" value="Outer membrane efflux proteins (OEP)"/>
    <property type="match status" value="1"/>
</dbReference>
<proteinExistence type="inferred from homology"/>
<dbReference type="Pfam" id="PF02321">
    <property type="entry name" value="OEP"/>
    <property type="match status" value="2"/>
</dbReference>